<organism evidence="2 3">
    <name type="scientific">Sphingomonas aurantiaca</name>
    <dbReference type="NCBI Taxonomy" id="185949"/>
    <lineage>
        <taxon>Bacteria</taxon>
        <taxon>Pseudomonadati</taxon>
        <taxon>Pseudomonadota</taxon>
        <taxon>Alphaproteobacteria</taxon>
        <taxon>Sphingomonadales</taxon>
        <taxon>Sphingomonadaceae</taxon>
        <taxon>Sphingomonas</taxon>
    </lineage>
</organism>
<dbReference type="RefSeq" id="WP_056419895.1">
    <property type="nucleotide sequence ID" value="NZ_JAPZPS010000006.1"/>
</dbReference>
<dbReference type="EMBL" id="QAOG01000002">
    <property type="protein sequence ID" value="PTQ61063.1"/>
    <property type="molecule type" value="Genomic_DNA"/>
</dbReference>
<reference evidence="2 3" key="1">
    <citation type="submission" date="2018-04" db="EMBL/GenBank/DDBJ databases">
        <title>Genomic Encyclopedia of Type Strains, Phase III (KMG-III): the genomes of soil and plant-associated and newly described type strains.</title>
        <authorList>
            <person name="Whitman W."/>
        </authorList>
    </citation>
    <scope>NUCLEOTIDE SEQUENCE [LARGE SCALE GENOMIC DNA]</scope>
    <source>
        <strain evidence="2 3">MA101b</strain>
    </source>
</reference>
<accession>A0A2T5GP17</accession>
<sequence>MIATLLALLQVVATPTQTTPPIPSPPTVPSLPPSGGPSTGVPLAPQDWSGLPVLRMRRSATTQANTSTYVHGEVLAGRCDKAVRTDSGWTLTLDLAVLATPQGRLRRVTPRAIDCPTVEQYAAGVLVGTPRDSLDLGDPQGDTWYRTSMTFAWTGN</sequence>
<evidence type="ECO:0000313" key="2">
    <source>
        <dbReference type="EMBL" id="PTQ61063.1"/>
    </source>
</evidence>
<dbReference type="AlphaFoldDB" id="A0A2T5GP17"/>
<evidence type="ECO:0000313" key="3">
    <source>
        <dbReference type="Proteomes" id="UP000244189"/>
    </source>
</evidence>
<keyword evidence="3" id="KW-1185">Reference proteome</keyword>
<proteinExistence type="predicted"/>
<comment type="caution">
    <text evidence="2">The sequence shown here is derived from an EMBL/GenBank/DDBJ whole genome shotgun (WGS) entry which is preliminary data.</text>
</comment>
<evidence type="ECO:0000256" key="1">
    <source>
        <dbReference type="SAM" id="MobiDB-lite"/>
    </source>
</evidence>
<protein>
    <submittedName>
        <fullName evidence="2">Uncharacterized protein</fullName>
    </submittedName>
</protein>
<feature type="compositionally biased region" description="Pro residues" evidence="1">
    <location>
        <begin position="18"/>
        <end position="35"/>
    </location>
</feature>
<feature type="region of interest" description="Disordered" evidence="1">
    <location>
        <begin position="16"/>
        <end position="44"/>
    </location>
</feature>
<dbReference type="Proteomes" id="UP000244189">
    <property type="component" value="Unassembled WGS sequence"/>
</dbReference>
<name>A0A2T5GP17_9SPHN</name>
<gene>
    <name evidence="2" type="ORF">C8J26_1381</name>
</gene>